<keyword evidence="1" id="KW-0472">Membrane</keyword>
<sequence length="232" mass="24968">MDMLRNLCGKTGMGMNQTIFVTLYAVVIVGGVLLLLVTPWGVADDWSAIAAWVSIAVNMLGLLFIWLQLRSNRGALAASVQSAEAASAAAKTALLDSRAWVKADIVLGRANQTPDGQWTITLQVTLTNVGKTPALHVAYRAAQINSMFIRRDVSALTAEGANVGVTLFPGDISASERIVAIEWKNPTQLIGANVRYRLPSGDICETPAIYILLIEHNTLQLRLGLQEDLSPT</sequence>
<evidence type="ECO:0000256" key="1">
    <source>
        <dbReference type="SAM" id="Phobius"/>
    </source>
</evidence>
<accession>A0A7W9FWQ5</accession>
<comment type="caution">
    <text evidence="2">The sequence shown here is derived from an EMBL/GenBank/DDBJ whole genome shotgun (WGS) entry which is preliminary data.</text>
</comment>
<dbReference type="EMBL" id="JACHLJ010000004">
    <property type="protein sequence ID" value="MBB5772987.1"/>
    <property type="molecule type" value="Genomic_DNA"/>
</dbReference>
<protein>
    <submittedName>
        <fullName evidence="2">Uncharacterized protein</fullName>
    </submittedName>
</protein>
<proteinExistence type="predicted"/>
<evidence type="ECO:0000313" key="3">
    <source>
        <dbReference type="Proteomes" id="UP000556201"/>
    </source>
</evidence>
<dbReference type="Proteomes" id="UP000556201">
    <property type="component" value="Unassembled WGS sequence"/>
</dbReference>
<name>A0A7W9FWQ5_BREVE</name>
<feature type="transmembrane region" description="Helical" evidence="1">
    <location>
        <begin position="21"/>
        <end position="43"/>
    </location>
</feature>
<gene>
    <name evidence="2" type="ORF">HNP47_003007</name>
</gene>
<reference evidence="2 3" key="1">
    <citation type="submission" date="2020-08" db="EMBL/GenBank/DDBJ databases">
        <title>Functional genomics of gut bacteria from endangered species of beetles.</title>
        <authorList>
            <person name="Carlos-Shanley C."/>
        </authorList>
    </citation>
    <scope>NUCLEOTIDE SEQUENCE [LARGE SCALE GENOMIC DNA]</scope>
    <source>
        <strain evidence="2 3">S00192</strain>
    </source>
</reference>
<keyword evidence="1" id="KW-1133">Transmembrane helix</keyword>
<dbReference type="AlphaFoldDB" id="A0A7W9FWQ5"/>
<evidence type="ECO:0000313" key="2">
    <source>
        <dbReference type="EMBL" id="MBB5772987.1"/>
    </source>
</evidence>
<dbReference type="RefSeq" id="WP_184280164.1">
    <property type="nucleotide sequence ID" value="NZ_JACHLJ010000004.1"/>
</dbReference>
<organism evidence="2 3">
    <name type="scientific">Brevundimonas vesicularis</name>
    <name type="common">Pseudomonas vesicularis</name>
    <dbReference type="NCBI Taxonomy" id="41276"/>
    <lineage>
        <taxon>Bacteria</taxon>
        <taxon>Pseudomonadati</taxon>
        <taxon>Pseudomonadota</taxon>
        <taxon>Alphaproteobacteria</taxon>
        <taxon>Caulobacterales</taxon>
        <taxon>Caulobacteraceae</taxon>
        <taxon>Brevundimonas</taxon>
    </lineage>
</organism>
<feature type="transmembrane region" description="Helical" evidence="1">
    <location>
        <begin position="49"/>
        <end position="67"/>
    </location>
</feature>
<keyword evidence="1" id="KW-0812">Transmembrane</keyword>